<feature type="non-terminal residue" evidence="2">
    <location>
        <position position="1"/>
    </location>
</feature>
<proteinExistence type="predicted"/>
<organism evidence="2 3">
    <name type="scientific">Mucuna pruriens</name>
    <name type="common">Velvet bean</name>
    <name type="synonym">Dolichos pruriens</name>
    <dbReference type="NCBI Taxonomy" id="157652"/>
    <lineage>
        <taxon>Eukaryota</taxon>
        <taxon>Viridiplantae</taxon>
        <taxon>Streptophyta</taxon>
        <taxon>Embryophyta</taxon>
        <taxon>Tracheophyta</taxon>
        <taxon>Spermatophyta</taxon>
        <taxon>Magnoliopsida</taxon>
        <taxon>eudicotyledons</taxon>
        <taxon>Gunneridae</taxon>
        <taxon>Pentapetalae</taxon>
        <taxon>rosids</taxon>
        <taxon>fabids</taxon>
        <taxon>Fabales</taxon>
        <taxon>Fabaceae</taxon>
        <taxon>Papilionoideae</taxon>
        <taxon>50 kb inversion clade</taxon>
        <taxon>NPAAA clade</taxon>
        <taxon>indigoferoid/millettioid clade</taxon>
        <taxon>Phaseoleae</taxon>
        <taxon>Mucuna</taxon>
    </lineage>
</organism>
<evidence type="ECO:0000256" key="1">
    <source>
        <dbReference type="SAM" id="MobiDB-lite"/>
    </source>
</evidence>
<keyword evidence="3" id="KW-1185">Reference proteome</keyword>
<feature type="region of interest" description="Disordered" evidence="1">
    <location>
        <begin position="30"/>
        <end position="98"/>
    </location>
</feature>
<feature type="compositionally biased region" description="Basic and acidic residues" evidence="1">
    <location>
        <begin position="48"/>
        <end position="57"/>
    </location>
</feature>
<comment type="caution">
    <text evidence="2">The sequence shown here is derived from an EMBL/GenBank/DDBJ whole genome shotgun (WGS) entry which is preliminary data.</text>
</comment>
<dbReference type="AlphaFoldDB" id="A0A371G320"/>
<name>A0A371G320_MUCPR</name>
<gene>
    <name evidence="2" type="ORF">CR513_34154</name>
</gene>
<dbReference type="Proteomes" id="UP000257109">
    <property type="component" value="Unassembled WGS sequence"/>
</dbReference>
<dbReference type="OrthoDB" id="101614at2759"/>
<feature type="compositionally biased region" description="Basic residues" evidence="1">
    <location>
        <begin position="81"/>
        <end position="98"/>
    </location>
</feature>
<protein>
    <submittedName>
        <fullName evidence="2">Uncharacterized protein</fullName>
    </submittedName>
</protein>
<reference evidence="2" key="1">
    <citation type="submission" date="2018-05" db="EMBL/GenBank/DDBJ databases">
        <title>Draft genome of Mucuna pruriens seed.</title>
        <authorList>
            <person name="Nnadi N.E."/>
            <person name="Vos R."/>
            <person name="Hasami M.H."/>
            <person name="Devisetty U.K."/>
            <person name="Aguiy J.C."/>
        </authorList>
    </citation>
    <scope>NUCLEOTIDE SEQUENCE [LARGE SCALE GENOMIC DNA]</scope>
    <source>
        <strain evidence="2">JCA_2017</strain>
    </source>
</reference>
<sequence length="98" mass="11156">MVKEVHEGVCSTHIGGRALASKIAKADLFQATKTKDLRGSVIRSPPGNEDKRPERIGHNIPSRQQRQRPERIGHNIPSRQQRQRPKRTGHKIPSRQQK</sequence>
<dbReference type="EMBL" id="QJKJ01006959">
    <property type="protein sequence ID" value="RDX84753.1"/>
    <property type="molecule type" value="Genomic_DNA"/>
</dbReference>
<evidence type="ECO:0000313" key="3">
    <source>
        <dbReference type="Proteomes" id="UP000257109"/>
    </source>
</evidence>
<accession>A0A371G320</accession>
<evidence type="ECO:0000313" key="2">
    <source>
        <dbReference type="EMBL" id="RDX84753.1"/>
    </source>
</evidence>